<dbReference type="InterPro" id="IPR058792">
    <property type="entry name" value="Beta-barrel_RND_2"/>
</dbReference>
<comment type="caution">
    <text evidence="6">The sequence shown here is derived from an EMBL/GenBank/DDBJ whole genome shotgun (WGS) entry which is preliminary data.</text>
</comment>
<feature type="domain" description="Multidrug resistance protein MdtA-like barrel-sandwich hybrid" evidence="4">
    <location>
        <begin position="72"/>
        <end position="199"/>
    </location>
</feature>
<dbReference type="Gene3D" id="1.10.287.470">
    <property type="entry name" value="Helix hairpin bin"/>
    <property type="match status" value="1"/>
</dbReference>
<dbReference type="Gene3D" id="2.40.50.100">
    <property type="match status" value="1"/>
</dbReference>
<dbReference type="Gene3D" id="2.40.30.170">
    <property type="match status" value="1"/>
</dbReference>
<evidence type="ECO:0000256" key="2">
    <source>
        <dbReference type="SAM" id="Coils"/>
    </source>
</evidence>
<comment type="similarity">
    <text evidence="1">Belongs to the membrane fusion protein (MFP) (TC 8.A.1) family.</text>
</comment>
<accession>A0ABP3DKJ5</accession>
<keyword evidence="3" id="KW-0732">Signal</keyword>
<dbReference type="SUPFAM" id="SSF111369">
    <property type="entry name" value="HlyD-like secretion proteins"/>
    <property type="match status" value="1"/>
</dbReference>
<evidence type="ECO:0000313" key="6">
    <source>
        <dbReference type="EMBL" id="GAA0232035.1"/>
    </source>
</evidence>
<dbReference type="Gene3D" id="2.40.420.20">
    <property type="match status" value="1"/>
</dbReference>
<feature type="signal peptide" evidence="3">
    <location>
        <begin position="1"/>
        <end position="24"/>
    </location>
</feature>
<gene>
    <name evidence="6" type="ORF">GCM10009125_21280</name>
</gene>
<keyword evidence="2" id="KW-0175">Coiled coil</keyword>
<keyword evidence="7" id="KW-1185">Reference proteome</keyword>
<name>A0ABP3DKJ5_9BURK</name>
<dbReference type="PROSITE" id="PS51257">
    <property type="entry name" value="PROKAR_LIPOPROTEIN"/>
    <property type="match status" value="1"/>
</dbReference>
<reference evidence="7" key="1">
    <citation type="journal article" date="2019" name="Int. J. Syst. Evol. Microbiol.">
        <title>The Global Catalogue of Microorganisms (GCM) 10K type strain sequencing project: providing services to taxonomists for standard genome sequencing and annotation.</title>
        <authorList>
            <consortium name="The Broad Institute Genomics Platform"/>
            <consortium name="The Broad Institute Genome Sequencing Center for Infectious Disease"/>
            <person name="Wu L."/>
            <person name="Ma J."/>
        </authorList>
    </citation>
    <scope>NUCLEOTIDE SEQUENCE [LARGE SCALE GENOMIC DNA]</scope>
    <source>
        <strain evidence="7">JCM 16240</strain>
    </source>
</reference>
<dbReference type="NCBIfam" id="TIGR01730">
    <property type="entry name" value="RND_mfp"/>
    <property type="match status" value="1"/>
</dbReference>
<evidence type="ECO:0000256" key="3">
    <source>
        <dbReference type="SAM" id="SignalP"/>
    </source>
</evidence>
<evidence type="ECO:0000256" key="1">
    <source>
        <dbReference type="ARBA" id="ARBA00009477"/>
    </source>
</evidence>
<feature type="domain" description="CusB-like beta-barrel" evidence="5">
    <location>
        <begin position="211"/>
        <end position="285"/>
    </location>
</feature>
<dbReference type="InterPro" id="IPR058625">
    <property type="entry name" value="MdtA-like_BSH"/>
</dbReference>
<proteinExistence type="inferred from homology"/>
<evidence type="ECO:0000313" key="7">
    <source>
        <dbReference type="Proteomes" id="UP001501176"/>
    </source>
</evidence>
<feature type="chain" id="PRO_5045785535" evidence="3">
    <location>
        <begin position="25"/>
        <end position="375"/>
    </location>
</feature>
<evidence type="ECO:0000259" key="5">
    <source>
        <dbReference type="Pfam" id="PF25954"/>
    </source>
</evidence>
<protein>
    <submittedName>
        <fullName evidence="6">Efflux RND transporter periplasmic adaptor subunit</fullName>
    </submittedName>
</protein>
<dbReference type="Pfam" id="PF25917">
    <property type="entry name" value="BSH_RND"/>
    <property type="match status" value="1"/>
</dbReference>
<dbReference type="Proteomes" id="UP001501176">
    <property type="component" value="Unassembled WGS sequence"/>
</dbReference>
<organism evidence="6 7">
    <name type="scientific">Castellaniella daejeonensis</name>
    <dbReference type="NCBI Taxonomy" id="659013"/>
    <lineage>
        <taxon>Bacteria</taxon>
        <taxon>Pseudomonadati</taxon>
        <taxon>Pseudomonadota</taxon>
        <taxon>Betaproteobacteria</taxon>
        <taxon>Burkholderiales</taxon>
        <taxon>Alcaligenaceae</taxon>
        <taxon>Castellaniella</taxon>
    </lineage>
</organism>
<dbReference type="EMBL" id="BAAAFN010000015">
    <property type="protein sequence ID" value="GAA0232035.1"/>
    <property type="molecule type" value="Genomic_DNA"/>
</dbReference>
<dbReference type="PANTHER" id="PTHR30469">
    <property type="entry name" value="MULTIDRUG RESISTANCE PROTEIN MDTA"/>
    <property type="match status" value="1"/>
</dbReference>
<feature type="coiled-coil region" evidence="2">
    <location>
        <begin position="104"/>
        <end position="169"/>
    </location>
</feature>
<dbReference type="InterPro" id="IPR006143">
    <property type="entry name" value="RND_pump_MFP"/>
</dbReference>
<dbReference type="Pfam" id="PF25954">
    <property type="entry name" value="Beta-barrel_RND_2"/>
    <property type="match status" value="1"/>
</dbReference>
<evidence type="ECO:0000259" key="4">
    <source>
        <dbReference type="Pfam" id="PF25917"/>
    </source>
</evidence>
<sequence length="375" mass="39869">MHMKDTLARLPYRLALASACAVLAACGAREPAEPPPRPAPAITVRPDAQAAVWTVPGMIAAPESTPLSFRQAGLILQRHAGLGDAVRAGQVLAELDPDPWRQNLESAQALYQAAREALDVAERQWRRDRTQGREGLIAQSQAEQTRGQLAQARAQYEQARQGLAHARDQMVYTQLTAGHDGVIVAEQARTGQNVAAGQPVYTLAWGDGLEVVADLPARRVAAIEPGQQAEIEPVAMPGTRLPARVREVARAADPATLGFRVKLRLDAVDPALRQGMTATVRFRTNESSGARYTLPATALFHRGDHPAVWVVGADGALALRTVEVAAYGADTVTVSGGIEPGQVVLAQGAHTVSEGQRVETVPYRPHAAAPAGDGR</sequence>
<dbReference type="PANTHER" id="PTHR30469:SF15">
    <property type="entry name" value="HLYD FAMILY OF SECRETION PROTEINS"/>
    <property type="match status" value="1"/>
</dbReference>